<keyword evidence="4" id="KW-0067">ATP-binding</keyword>
<keyword evidence="1" id="KW-0547">Nucleotide-binding</keyword>
<dbReference type="GeneID" id="30148928"/>
<feature type="compositionally biased region" description="Basic and acidic residues" evidence="5">
    <location>
        <begin position="175"/>
        <end position="199"/>
    </location>
</feature>
<name>A0A1E3QZC3_9ASCO</name>
<feature type="domain" description="RWD" evidence="6">
    <location>
        <begin position="373"/>
        <end position="479"/>
    </location>
</feature>
<dbReference type="GO" id="GO:0003723">
    <property type="term" value="F:RNA binding"/>
    <property type="evidence" value="ECO:0007669"/>
    <property type="project" value="TreeGrafter"/>
</dbReference>
<dbReference type="EMBL" id="KV454426">
    <property type="protein sequence ID" value="ODQ82904.1"/>
    <property type="molecule type" value="Genomic_DNA"/>
</dbReference>
<keyword evidence="3" id="KW-0347">Helicase</keyword>
<dbReference type="Proteomes" id="UP000094336">
    <property type="component" value="Unassembled WGS sequence"/>
</dbReference>
<evidence type="ECO:0000259" key="8">
    <source>
        <dbReference type="PROSITE" id="PS51194"/>
    </source>
</evidence>
<evidence type="ECO:0000256" key="5">
    <source>
        <dbReference type="SAM" id="MobiDB-lite"/>
    </source>
</evidence>
<dbReference type="SUPFAM" id="SSF54495">
    <property type="entry name" value="UBC-like"/>
    <property type="match status" value="1"/>
</dbReference>
<dbReference type="STRING" id="984486.A0A1E3QZC3"/>
<dbReference type="PROSITE" id="PS00690">
    <property type="entry name" value="DEAH_ATP_HELICASE"/>
    <property type="match status" value="1"/>
</dbReference>
<dbReference type="PANTHER" id="PTHR18934">
    <property type="entry name" value="ATP-DEPENDENT RNA HELICASE"/>
    <property type="match status" value="1"/>
</dbReference>
<dbReference type="Gene3D" id="1.20.120.1080">
    <property type="match status" value="1"/>
</dbReference>
<dbReference type="Pfam" id="PF05773">
    <property type="entry name" value="RWD"/>
    <property type="match status" value="1"/>
</dbReference>
<gene>
    <name evidence="9" type="ORF">BABINDRAFT_178978</name>
</gene>
<dbReference type="OrthoDB" id="5600252at2759"/>
<dbReference type="CDD" id="cd18791">
    <property type="entry name" value="SF2_C_RHA"/>
    <property type="match status" value="1"/>
</dbReference>
<evidence type="ECO:0000313" key="9">
    <source>
        <dbReference type="EMBL" id="ODQ82904.1"/>
    </source>
</evidence>
<keyword evidence="2" id="KW-0378">Hydrolase</keyword>
<dbReference type="GO" id="GO:0016787">
    <property type="term" value="F:hydrolase activity"/>
    <property type="evidence" value="ECO:0007669"/>
    <property type="project" value="UniProtKB-KW"/>
</dbReference>
<dbReference type="Pfam" id="PF24899">
    <property type="entry name" value="UBA_DHX29"/>
    <property type="match status" value="1"/>
</dbReference>
<dbReference type="InterPro" id="IPR016135">
    <property type="entry name" value="UBQ-conjugating_enzyme/RWD"/>
</dbReference>
<dbReference type="RefSeq" id="XP_018988232.1">
    <property type="nucleotide sequence ID" value="XM_019131075.1"/>
</dbReference>
<dbReference type="InterPro" id="IPR056328">
    <property type="entry name" value="DSRM_DHX29"/>
</dbReference>
<dbReference type="InterPro" id="IPR056890">
    <property type="entry name" value="UBA_DHX29-like"/>
</dbReference>
<dbReference type="PROSITE" id="PS51194">
    <property type="entry name" value="HELICASE_CTER"/>
    <property type="match status" value="1"/>
</dbReference>
<evidence type="ECO:0000259" key="6">
    <source>
        <dbReference type="PROSITE" id="PS50908"/>
    </source>
</evidence>
<sequence>MAKKNTPKTETPPPEAKGRKKKGEESTPEPPKRSGKAVVAANASWTGKLPGNLLHEHAQKQKWEKVQYDMRRGKGGFIATTILSWKNPKTQEMVVLRFEPKTALVTGQETALEARHFAATYALHRICFEKNIHMVLPTNHKNLWLDLEKERKEMLKLNPGKHRQTYNAEPFVVHLERKKEDERKEKERAAQQNSEEKQQKPTVAISSASFPRKAWEEATHIDLHPENRSLIEATLKHHVSWTMDEISAPNPDYTPSLTKLGFRSMHIDEALQYTATFTDTLEWLLFHVPEDDLPAFFAKNSKDSNVSVKKVGQNLQLEYAVARMTESGWSRDEVVHALGSGDEVYATVALFNELAGGDVDTTELDESMELWTEEVESLSVIYDELRVSQETDPRIVEISLSPHHLAPGLLLLRAFKSPGYPSTLAGFQLIVGDKSFRLASYIKLSILKQLGTFLALSGYLGDCYIYSAVDWLEENIHRIIENPGPLFDPVVAEKQERALGSTKKHVKHVPAAKPLSRAQVQARTQEYQTRLASAAMKLSLASRAKLPAWQKRQQLVEVISANQVTVVTGETGSGKSTQIVQFILDELMARGELDSSIMCTQPRRISTIGLAERISDERCDRCGNETGYIIRGENKTNTNTRITFVTTGVLLRMIQGMLSGKSSGSFFDRIGYIFIDEVHERSIDSDFLLIILKSIMAKFPRLKIVLMSATIDVNIFRDFFGVPLNHIHIEGRTFPIQDYYLNDVLGDLNFTITNHHDEVLTPKADSPFFQAGNINYELVSKLVGHIDRRLTAEGNTGSILIFLPGIMEITTCIRAIERDFRGASLLLPLHSALSSQEQKKVFNFPPKGTRKIVVSTNVAETSITIPDVVVVIDSGRSKSMFFDAQSGATKLVENWCSRAEVGQRRGRSGRITNGNCYKMYTRETESQMLAQPVPEILRTRLESIYLVVKAMGIHNVTAFLNSGLDAPDYRSLQKAHQTLVEIGALANDKITNMGTYLSLLPTDLASGKLLIFGTIFGCLDACLTLASMSSNGSPFINDFLQKEKVKAVQMEFSEGRGDLIAVVNAYKKYAEVQKQGAGAVKRWLKDNFLSYLTMKEIGSTRAQYVSILQDIGFVPFKYSPGKATALDRNSRNYNVINAIVTSAFFPNLARVQRPDPKFFNSAVGAVAKDPDARQTKLWIRNEKYMTEILSMNDSRELPATRAFCHPSSTLFATSENAIFDKKEDIPMREDGIPDFDYLQSKRDQFDFTPSAPSSKYPLFKSSFVVYRGSHHTTKLYLRDITPATTLVVLLFGGIINYDLTGLSQGKTSPGIVMDGWLPIRTWCKNGVLIKKLRQMLDEVIREKLEAPSYDAAGENSVGDDPIVVALHRFL</sequence>
<dbReference type="InterPro" id="IPR014001">
    <property type="entry name" value="Helicase_ATP-bd"/>
</dbReference>
<evidence type="ECO:0000256" key="4">
    <source>
        <dbReference type="ARBA" id="ARBA00022840"/>
    </source>
</evidence>
<feature type="region of interest" description="Disordered" evidence="5">
    <location>
        <begin position="1"/>
        <end position="38"/>
    </location>
</feature>
<evidence type="ECO:0000256" key="2">
    <source>
        <dbReference type="ARBA" id="ARBA00022801"/>
    </source>
</evidence>
<dbReference type="SUPFAM" id="SSF52540">
    <property type="entry name" value="P-loop containing nucleoside triphosphate hydrolases"/>
    <property type="match status" value="1"/>
</dbReference>
<evidence type="ECO:0000259" key="7">
    <source>
        <dbReference type="PROSITE" id="PS51192"/>
    </source>
</evidence>
<dbReference type="Pfam" id="PF26026">
    <property type="entry name" value="RNA_hel_CTD"/>
    <property type="match status" value="1"/>
</dbReference>
<dbReference type="Pfam" id="PF24385">
    <property type="entry name" value="DSRM_DHX29"/>
    <property type="match status" value="1"/>
</dbReference>
<dbReference type="GO" id="GO:0008186">
    <property type="term" value="F:ATP-dependent activity, acting on RNA"/>
    <property type="evidence" value="ECO:0007669"/>
    <property type="project" value="UniProtKB-ARBA"/>
</dbReference>
<dbReference type="PANTHER" id="PTHR18934:SF267">
    <property type="entry name" value="ATP-DEPENDENT RNA HELICASE YLR419W-RELATED"/>
    <property type="match status" value="1"/>
</dbReference>
<dbReference type="GO" id="GO:0004386">
    <property type="term" value="F:helicase activity"/>
    <property type="evidence" value="ECO:0007669"/>
    <property type="project" value="UniProtKB-KW"/>
</dbReference>
<feature type="domain" description="Helicase C-terminal" evidence="8">
    <location>
        <begin position="785"/>
        <end position="952"/>
    </location>
</feature>
<organism evidence="9 10">
    <name type="scientific">Babjeviella inositovora NRRL Y-12698</name>
    <dbReference type="NCBI Taxonomy" id="984486"/>
    <lineage>
        <taxon>Eukaryota</taxon>
        <taxon>Fungi</taxon>
        <taxon>Dikarya</taxon>
        <taxon>Ascomycota</taxon>
        <taxon>Saccharomycotina</taxon>
        <taxon>Pichiomycetes</taxon>
        <taxon>Serinales incertae sedis</taxon>
        <taxon>Babjeviella</taxon>
    </lineage>
</organism>
<dbReference type="Gene3D" id="3.40.50.300">
    <property type="entry name" value="P-loop containing nucleotide triphosphate hydrolases"/>
    <property type="match status" value="2"/>
</dbReference>
<dbReference type="InterPro" id="IPR059023">
    <property type="entry name" value="RNA_hel_CTD"/>
</dbReference>
<reference evidence="10" key="1">
    <citation type="submission" date="2016-05" db="EMBL/GenBank/DDBJ databases">
        <title>Comparative genomics of biotechnologically important yeasts.</title>
        <authorList>
            <consortium name="DOE Joint Genome Institute"/>
            <person name="Riley R."/>
            <person name="Haridas S."/>
            <person name="Wolfe K.H."/>
            <person name="Lopes M.R."/>
            <person name="Hittinger C.T."/>
            <person name="Goker M."/>
            <person name="Salamov A."/>
            <person name="Wisecaver J."/>
            <person name="Long T.M."/>
            <person name="Aerts A.L."/>
            <person name="Barry K."/>
            <person name="Choi C."/>
            <person name="Clum A."/>
            <person name="Coughlan A.Y."/>
            <person name="Deshpande S."/>
            <person name="Douglass A.P."/>
            <person name="Hanson S.J."/>
            <person name="Klenk H.-P."/>
            <person name="Labutti K."/>
            <person name="Lapidus A."/>
            <person name="Lindquist E."/>
            <person name="Lipzen A."/>
            <person name="Meier-Kolthoff J.P."/>
            <person name="Ohm R.A."/>
            <person name="Otillar R.P."/>
            <person name="Pangilinan J."/>
            <person name="Peng Y."/>
            <person name="Rokas A."/>
            <person name="Rosa C.A."/>
            <person name="Scheuner C."/>
            <person name="Sibirny A.A."/>
            <person name="Slot J.C."/>
            <person name="Stielow J.B."/>
            <person name="Sun H."/>
            <person name="Kurtzman C.P."/>
            <person name="Blackwell M."/>
            <person name="Grigoriev I.V."/>
            <person name="Jeffries T.W."/>
        </authorList>
    </citation>
    <scope>NUCLEOTIDE SEQUENCE [LARGE SCALE GENOMIC DNA]</scope>
    <source>
        <strain evidence="10">NRRL Y-12698</strain>
    </source>
</reference>
<dbReference type="InterPro" id="IPR027417">
    <property type="entry name" value="P-loop_NTPase"/>
</dbReference>
<protein>
    <recommendedName>
        <fullName evidence="11">RNA helicase</fullName>
    </recommendedName>
</protein>
<dbReference type="Pfam" id="PF00271">
    <property type="entry name" value="Helicase_C"/>
    <property type="match status" value="1"/>
</dbReference>
<dbReference type="CDD" id="cd17917">
    <property type="entry name" value="DEXHc_RHA-like"/>
    <property type="match status" value="1"/>
</dbReference>
<keyword evidence="10" id="KW-1185">Reference proteome</keyword>
<dbReference type="SMART" id="SM00847">
    <property type="entry name" value="HA2"/>
    <property type="match status" value="1"/>
</dbReference>
<dbReference type="SMART" id="SM00487">
    <property type="entry name" value="DEXDc"/>
    <property type="match status" value="1"/>
</dbReference>
<evidence type="ECO:0000256" key="1">
    <source>
        <dbReference type="ARBA" id="ARBA00022741"/>
    </source>
</evidence>
<dbReference type="Pfam" id="PF00270">
    <property type="entry name" value="DEAD"/>
    <property type="match status" value="1"/>
</dbReference>
<accession>A0A1E3QZC3</accession>
<dbReference type="InterPro" id="IPR006575">
    <property type="entry name" value="RWD_dom"/>
</dbReference>
<proteinExistence type="predicted"/>
<dbReference type="Pfam" id="PF21010">
    <property type="entry name" value="HA2_C"/>
    <property type="match status" value="1"/>
</dbReference>
<dbReference type="InterPro" id="IPR007502">
    <property type="entry name" value="Helicase-assoc_dom"/>
</dbReference>
<dbReference type="GO" id="GO:0005524">
    <property type="term" value="F:ATP binding"/>
    <property type="evidence" value="ECO:0007669"/>
    <property type="project" value="UniProtKB-KW"/>
</dbReference>
<evidence type="ECO:0000256" key="3">
    <source>
        <dbReference type="ARBA" id="ARBA00022806"/>
    </source>
</evidence>
<dbReference type="InterPro" id="IPR002464">
    <property type="entry name" value="DNA/RNA_helicase_DEAH_CS"/>
</dbReference>
<dbReference type="PROSITE" id="PS51192">
    <property type="entry name" value="HELICASE_ATP_BIND_1"/>
    <property type="match status" value="1"/>
</dbReference>
<feature type="region of interest" description="Disordered" evidence="5">
    <location>
        <begin position="175"/>
        <end position="205"/>
    </location>
</feature>
<dbReference type="GO" id="GO:1990904">
    <property type="term" value="C:ribonucleoprotein complex"/>
    <property type="evidence" value="ECO:0007669"/>
    <property type="project" value="UniProtKB-ARBA"/>
</dbReference>
<dbReference type="InterPro" id="IPR001650">
    <property type="entry name" value="Helicase_C-like"/>
</dbReference>
<dbReference type="InterPro" id="IPR011545">
    <property type="entry name" value="DEAD/DEAH_box_helicase_dom"/>
</dbReference>
<dbReference type="CDD" id="cd23827">
    <property type="entry name" value="RWD_YLR419W-like"/>
    <property type="match status" value="1"/>
</dbReference>
<evidence type="ECO:0008006" key="11">
    <source>
        <dbReference type="Google" id="ProtNLM"/>
    </source>
</evidence>
<dbReference type="SMART" id="SM00490">
    <property type="entry name" value="HELICc"/>
    <property type="match status" value="1"/>
</dbReference>
<feature type="domain" description="Helicase ATP-binding" evidence="7">
    <location>
        <begin position="556"/>
        <end position="729"/>
    </location>
</feature>
<dbReference type="PROSITE" id="PS50908">
    <property type="entry name" value="RWD"/>
    <property type="match status" value="1"/>
</dbReference>
<evidence type="ECO:0000313" key="10">
    <source>
        <dbReference type="Proteomes" id="UP000094336"/>
    </source>
</evidence>